<dbReference type="Gene3D" id="3.30.750.24">
    <property type="entry name" value="STAS domain"/>
    <property type="match status" value="1"/>
</dbReference>
<evidence type="ECO:0000256" key="2">
    <source>
        <dbReference type="ARBA" id="ARBA00022692"/>
    </source>
</evidence>
<reference evidence="7" key="1">
    <citation type="journal article" date="2015" name="Elife">
        <title>Stem cells and fluid flow drive cyst formation in an invertebrate excretory organ.</title>
        <authorList>
            <person name="Thi-Kim Vu H."/>
            <person name="Rink J.C."/>
            <person name="McKinney S.A."/>
            <person name="McClain M."/>
            <person name="Lakshmanaperumal N."/>
            <person name="Alexander R."/>
            <person name="Sanchez Alvarado A."/>
        </authorList>
    </citation>
    <scope>NUCLEOTIDE SEQUENCE</scope>
</reference>
<feature type="transmembrane region" description="Helical" evidence="5">
    <location>
        <begin position="221"/>
        <end position="238"/>
    </location>
</feature>
<dbReference type="AlphaFoldDB" id="A0A0H3YKD1"/>
<proteinExistence type="evidence at transcript level"/>
<evidence type="ECO:0000313" key="7">
    <source>
        <dbReference type="EMBL" id="AKN21608.1"/>
    </source>
</evidence>
<evidence type="ECO:0000256" key="1">
    <source>
        <dbReference type="ARBA" id="ARBA00004141"/>
    </source>
</evidence>
<feature type="transmembrane region" description="Helical" evidence="5">
    <location>
        <begin position="370"/>
        <end position="387"/>
    </location>
</feature>
<dbReference type="EMBL" id="KT163658">
    <property type="protein sequence ID" value="AKN21608.1"/>
    <property type="molecule type" value="mRNA"/>
</dbReference>
<dbReference type="NCBIfam" id="TIGR00815">
    <property type="entry name" value="sulP"/>
    <property type="match status" value="1"/>
</dbReference>
<name>A0A0H3YKD1_SCHMD</name>
<feature type="transmembrane region" description="Helical" evidence="5">
    <location>
        <begin position="138"/>
        <end position="160"/>
    </location>
</feature>
<feature type="transmembrane region" description="Helical" evidence="5">
    <location>
        <begin position="305"/>
        <end position="325"/>
    </location>
</feature>
<organism evidence="7">
    <name type="scientific">Schmidtea mediterranea</name>
    <name type="common">Freshwater planarian flatworm</name>
    <dbReference type="NCBI Taxonomy" id="79327"/>
    <lineage>
        <taxon>Eukaryota</taxon>
        <taxon>Metazoa</taxon>
        <taxon>Spiralia</taxon>
        <taxon>Lophotrochozoa</taxon>
        <taxon>Platyhelminthes</taxon>
        <taxon>Rhabditophora</taxon>
        <taxon>Seriata</taxon>
        <taxon>Tricladida</taxon>
        <taxon>Continenticola</taxon>
        <taxon>Geoplanoidea</taxon>
        <taxon>Dugesiidae</taxon>
        <taxon>Schmidtea</taxon>
    </lineage>
</organism>
<feature type="transmembrane region" description="Helical" evidence="5">
    <location>
        <begin position="109"/>
        <end position="132"/>
    </location>
</feature>
<protein>
    <submittedName>
        <fullName evidence="7">Slc26a-4</fullName>
    </submittedName>
</protein>
<keyword evidence="2 5" id="KW-0812">Transmembrane</keyword>
<evidence type="ECO:0000256" key="5">
    <source>
        <dbReference type="SAM" id="Phobius"/>
    </source>
</evidence>
<dbReference type="InterPro" id="IPR001902">
    <property type="entry name" value="SLC26A/SulP_fam"/>
</dbReference>
<dbReference type="GO" id="GO:0016020">
    <property type="term" value="C:membrane"/>
    <property type="evidence" value="ECO:0007669"/>
    <property type="project" value="UniProtKB-SubCell"/>
</dbReference>
<gene>
    <name evidence="7" type="primary">slc26a-4</name>
</gene>
<dbReference type="PANTHER" id="PTHR11814">
    <property type="entry name" value="SULFATE TRANSPORTER"/>
    <property type="match status" value="1"/>
</dbReference>
<dbReference type="GO" id="GO:0055085">
    <property type="term" value="P:transmembrane transport"/>
    <property type="evidence" value="ECO:0007669"/>
    <property type="project" value="InterPro"/>
</dbReference>
<dbReference type="InterPro" id="IPR011547">
    <property type="entry name" value="SLC26A/SulP_dom"/>
</dbReference>
<comment type="subcellular location">
    <subcellularLocation>
        <location evidence="1">Membrane</location>
        <topology evidence="1">Multi-pass membrane protein</topology>
    </subcellularLocation>
</comment>
<feature type="transmembrane region" description="Helical" evidence="5">
    <location>
        <begin position="345"/>
        <end position="363"/>
    </location>
</feature>
<feature type="transmembrane region" description="Helical" evidence="5">
    <location>
        <begin position="270"/>
        <end position="293"/>
    </location>
</feature>
<dbReference type="Pfam" id="PF00916">
    <property type="entry name" value="Sulfate_transp"/>
    <property type="match status" value="1"/>
</dbReference>
<evidence type="ECO:0000256" key="3">
    <source>
        <dbReference type="ARBA" id="ARBA00022989"/>
    </source>
</evidence>
<feature type="transmembrane region" description="Helical" evidence="5">
    <location>
        <begin position="39"/>
        <end position="55"/>
    </location>
</feature>
<feature type="transmembrane region" description="Helical" evidence="5">
    <location>
        <begin position="191"/>
        <end position="209"/>
    </location>
</feature>
<evidence type="ECO:0000256" key="4">
    <source>
        <dbReference type="ARBA" id="ARBA00023136"/>
    </source>
</evidence>
<dbReference type="InterPro" id="IPR036513">
    <property type="entry name" value="STAS_dom_sf"/>
</dbReference>
<feature type="domain" description="SLC26A/SulP transporter" evidence="6">
    <location>
        <begin position="9"/>
        <end position="406"/>
    </location>
</feature>
<feature type="transmembrane region" description="Helical" evidence="5">
    <location>
        <begin position="407"/>
        <end position="432"/>
    </location>
</feature>
<evidence type="ECO:0000259" key="6">
    <source>
        <dbReference type="Pfam" id="PF00916"/>
    </source>
</evidence>
<keyword evidence="4 5" id="KW-0472">Membrane</keyword>
<sequence>MRYKWKTWLLLDLIAGLIVGTMQIPQSFAYAQLVGIQPIYGLYLAFFPVMVYYFFGSSRHISIGTIAIVSLLSGSFLEQSLIDFPLNTTKTVGNVSASVQNEAIKASRVAGLTLFVGISQLIMGVFNLGFLTKYLSDPLISGFTVGSAIIVFSTQLKYCFGVTIAKYYGIFSVWNTLIAVCKQLPNTNIPTFVLTAISIILLAVTKNVINPILMKKIHFPIPIELLVVVAGTVSSQYLDLHNKYNVSVVGTIIQGVPAPVIPVIDNMSNYISNIIVTAIIAFSVSISLGKMFAKKHGYKIDATQEFIAFGLMNIFSSFFYCYPSAGSVSRSAVQEAAGGKTQITSLVSVILILFVLLFIGPLFQPLPNCILASVIIVALKSMLMKFVELKELWLFSIWDFSVWMVTFLFTIFLDVQYGLIAGVALSIISIVLRTQSPNSHILGQISGTDLYKNVAVYGDCHEIPGIKIFRYEGSIYYACKDHFKKIALYKDFLRSDNGQVKNPKNTKEN</sequence>
<keyword evidence="3 5" id="KW-1133">Transmembrane helix</keyword>
<dbReference type="OrthoDB" id="288203at2759"/>
<accession>A0A0H3YKD1</accession>